<protein>
    <recommendedName>
        <fullName evidence="1">DUF58 domain-containing protein</fullName>
    </recommendedName>
</protein>
<organism evidence="2">
    <name type="scientific">marine sediment metagenome</name>
    <dbReference type="NCBI Taxonomy" id="412755"/>
    <lineage>
        <taxon>unclassified sequences</taxon>
        <taxon>metagenomes</taxon>
        <taxon>ecological metagenomes</taxon>
    </lineage>
</organism>
<name>X1Q1L8_9ZZZZ</name>
<evidence type="ECO:0000259" key="1">
    <source>
        <dbReference type="Pfam" id="PF01882"/>
    </source>
</evidence>
<dbReference type="EMBL" id="BARV01041209">
    <property type="protein sequence ID" value="GAI48646.1"/>
    <property type="molecule type" value="Genomic_DNA"/>
</dbReference>
<accession>X1Q1L8</accession>
<proteinExistence type="predicted"/>
<reference evidence="2" key="1">
    <citation type="journal article" date="2014" name="Front. Microbiol.">
        <title>High frequency of phylogenetically diverse reductive dehalogenase-homologous genes in deep subseafloor sedimentary metagenomes.</title>
        <authorList>
            <person name="Kawai M."/>
            <person name="Futagami T."/>
            <person name="Toyoda A."/>
            <person name="Takaki Y."/>
            <person name="Nishi S."/>
            <person name="Hori S."/>
            <person name="Arai W."/>
            <person name="Tsubouchi T."/>
            <person name="Morono Y."/>
            <person name="Uchiyama I."/>
            <person name="Ito T."/>
            <person name="Fujiyama A."/>
            <person name="Inagaki F."/>
            <person name="Takami H."/>
        </authorList>
    </citation>
    <scope>NUCLEOTIDE SEQUENCE</scope>
    <source>
        <strain evidence="2">Expedition CK06-06</strain>
    </source>
</reference>
<dbReference type="PANTHER" id="PTHR33608">
    <property type="entry name" value="BLL2464 PROTEIN"/>
    <property type="match status" value="1"/>
</dbReference>
<feature type="non-terminal residue" evidence="2">
    <location>
        <position position="101"/>
    </location>
</feature>
<dbReference type="InterPro" id="IPR002881">
    <property type="entry name" value="DUF58"/>
</dbReference>
<dbReference type="AlphaFoldDB" id="X1Q1L8"/>
<dbReference type="PANTHER" id="PTHR33608:SF7">
    <property type="entry name" value="DUF58 DOMAIN-CONTAINING PROTEIN"/>
    <property type="match status" value="1"/>
</dbReference>
<sequence length="101" mass="11835">MVLMKIEPLLFPSTEIVSRLSRLDLIAKYVVEGYITGLHKSPYHGFSTEFAEHRQYMPGDSLRYLDWKVFGRTDRMYVKRFEEETNLKSHIILDVSGSMAF</sequence>
<dbReference type="Pfam" id="PF01882">
    <property type="entry name" value="DUF58"/>
    <property type="match status" value="1"/>
</dbReference>
<feature type="domain" description="DUF58" evidence="1">
    <location>
        <begin position="52"/>
        <end position="101"/>
    </location>
</feature>
<gene>
    <name evidence="2" type="ORF">S06H3_62478</name>
</gene>
<evidence type="ECO:0000313" key="2">
    <source>
        <dbReference type="EMBL" id="GAI48646.1"/>
    </source>
</evidence>
<comment type="caution">
    <text evidence="2">The sequence shown here is derived from an EMBL/GenBank/DDBJ whole genome shotgun (WGS) entry which is preliminary data.</text>
</comment>